<protein>
    <submittedName>
        <fullName evidence="10">Antibiotic ABC transporter ATP-binding protein</fullName>
    </submittedName>
</protein>
<feature type="domain" description="ABC transmembrane type-1" evidence="9">
    <location>
        <begin position="22"/>
        <end position="332"/>
    </location>
</feature>
<organism evidence="10 11">
    <name type="scientific">Chitinophaga flava</name>
    <dbReference type="NCBI Taxonomy" id="2259036"/>
    <lineage>
        <taxon>Bacteria</taxon>
        <taxon>Pseudomonadati</taxon>
        <taxon>Bacteroidota</taxon>
        <taxon>Chitinophagia</taxon>
        <taxon>Chitinophagales</taxon>
        <taxon>Chitinophagaceae</taxon>
        <taxon>Chitinophaga</taxon>
    </lineage>
</organism>
<dbReference type="Proteomes" id="UP000253410">
    <property type="component" value="Unassembled WGS sequence"/>
</dbReference>
<feature type="transmembrane region" description="Helical" evidence="7">
    <location>
        <begin position="274"/>
        <end position="295"/>
    </location>
</feature>
<evidence type="ECO:0000259" key="9">
    <source>
        <dbReference type="PROSITE" id="PS50929"/>
    </source>
</evidence>
<evidence type="ECO:0000256" key="3">
    <source>
        <dbReference type="ARBA" id="ARBA00022741"/>
    </source>
</evidence>
<dbReference type="RefSeq" id="WP_113614085.1">
    <property type="nucleotide sequence ID" value="NZ_QFFJ01000001.1"/>
</dbReference>
<evidence type="ECO:0000256" key="2">
    <source>
        <dbReference type="ARBA" id="ARBA00022692"/>
    </source>
</evidence>
<feature type="transmembrane region" description="Helical" evidence="7">
    <location>
        <begin position="59"/>
        <end position="76"/>
    </location>
</feature>
<keyword evidence="3" id="KW-0547">Nucleotide-binding</keyword>
<comment type="subcellular location">
    <subcellularLocation>
        <location evidence="1">Cell membrane</location>
        <topology evidence="1">Multi-pass membrane protein</topology>
    </subcellularLocation>
</comment>
<dbReference type="InterPro" id="IPR011527">
    <property type="entry name" value="ABC1_TM_dom"/>
</dbReference>
<dbReference type="CDD" id="cd03251">
    <property type="entry name" value="ABCC_MsbA"/>
    <property type="match status" value="1"/>
</dbReference>
<dbReference type="InterPro" id="IPR003593">
    <property type="entry name" value="AAA+_ATPase"/>
</dbReference>
<dbReference type="GO" id="GO:0005524">
    <property type="term" value="F:ATP binding"/>
    <property type="evidence" value="ECO:0007669"/>
    <property type="project" value="UniProtKB-KW"/>
</dbReference>
<dbReference type="Gene3D" id="3.40.50.300">
    <property type="entry name" value="P-loop containing nucleotide triphosphate hydrolases"/>
    <property type="match status" value="1"/>
</dbReference>
<comment type="caution">
    <text evidence="10">The sequence shown here is derived from an EMBL/GenBank/DDBJ whole genome shotgun (WGS) entry which is preliminary data.</text>
</comment>
<dbReference type="Gene3D" id="1.20.1560.10">
    <property type="entry name" value="ABC transporter type 1, transmembrane domain"/>
    <property type="match status" value="1"/>
</dbReference>
<dbReference type="GO" id="GO:0016887">
    <property type="term" value="F:ATP hydrolysis activity"/>
    <property type="evidence" value="ECO:0007669"/>
    <property type="project" value="InterPro"/>
</dbReference>
<evidence type="ECO:0000256" key="1">
    <source>
        <dbReference type="ARBA" id="ARBA00004651"/>
    </source>
</evidence>
<dbReference type="InterPro" id="IPR027417">
    <property type="entry name" value="P-loop_NTPase"/>
</dbReference>
<feature type="transmembrane region" description="Helical" evidence="7">
    <location>
        <begin position="173"/>
        <end position="202"/>
    </location>
</feature>
<dbReference type="GO" id="GO:0015421">
    <property type="term" value="F:ABC-type oligopeptide transporter activity"/>
    <property type="evidence" value="ECO:0007669"/>
    <property type="project" value="TreeGrafter"/>
</dbReference>
<evidence type="ECO:0000313" key="11">
    <source>
        <dbReference type="Proteomes" id="UP000253410"/>
    </source>
</evidence>
<accession>A0A365XYR0</accession>
<dbReference type="InterPro" id="IPR003439">
    <property type="entry name" value="ABC_transporter-like_ATP-bd"/>
</dbReference>
<evidence type="ECO:0000313" key="10">
    <source>
        <dbReference type="EMBL" id="RBL91487.1"/>
    </source>
</evidence>
<evidence type="ECO:0000256" key="4">
    <source>
        <dbReference type="ARBA" id="ARBA00022840"/>
    </source>
</evidence>
<dbReference type="OrthoDB" id="9780296at2"/>
<dbReference type="Pfam" id="PF00664">
    <property type="entry name" value="ABC_membrane"/>
    <property type="match status" value="1"/>
</dbReference>
<reference evidence="10 11" key="1">
    <citation type="submission" date="2018-05" db="EMBL/GenBank/DDBJ databases">
        <title>Chitinophaga sp. K3CV102501T nov., isolated from isolated from a monsoon evergreen broad-leaved forest soil.</title>
        <authorList>
            <person name="Lv Y."/>
        </authorList>
    </citation>
    <scope>NUCLEOTIDE SEQUENCE [LARGE SCALE GENOMIC DNA]</scope>
    <source>
        <strain evidence="10 11">GDMCC 1.1325</strain>
    </source>
</reference>
<evidence type="ECO:0000256" key="5">
    <source>
        <dbReference type="ARBA" id="ARBA00022989"/>
    </source>
</evidence>
<evidence type="ECO:0000256" key="6">
    <source>
        <dbReference type="ARBA" id="ARBA00023136"/>
    </source>
</evidence>
<feature type="transmembrane region" description="Helical" evidence="7">
    <location>
        <begin position="83"/>
        <end position="105"/>
    </location>
</feature>
<keyword evidence="2 7" id="KW-0812">Transmembrane</keyword>
<name>A0A365XYR0_9BACT</name>
<keyword evidence="11" id="KW-1185">Reference proteome</keyword>
<dbReference type="GO" id="GO:0005886">
    <property type="term" value="C:plasma membrane"/>
    <property type="evidence" value="ECO:0007669"/>
    <property type="project" value="UniProtKB-SubCell"/>
</dbReference>
<dbReference type="InterPro" id="IPR036640">
    <property type="entry name" value="ABC1_TM_sf"/>
</dbReference>
<dbReference type="SUPFAM" id="SSF52540">
    <property type="entry name" value="P-loop containing nucleoside triphosphate hydrolases"/>
    <property type="match status" value="1"/>
</dbReference>
<dbReference type="PANTHER" id="PTHR43394:SF1">
    <property type="entry name" value="ATP-BINDING CASSETTE SUB-FAMILY B MEMBER 10, MITOCHONDRIAL"/>
    <property type="match status" value="1"/>
</dbReference>
<dbReference type="FunFam" id="3.40.50.300:FF:000218">
    <property type="entry name" value="Multidrug ABC transporter ATP-binding protein"/>
    <property type="match status" value="1"/>
</dbReference>
<gene>
    <name evidence="10" type="ORF">DF182_02420</name>
</gene>
<dbReference type="PROSITE" id="PS50893">
    <property type="entry name" value="ABC_TRANSPORTER_2"/>
    <property type="match status" value="1"/>
</dbReference>
<feature type="domain" description="ABC transporter" evidence="8">
    <location>
        <begin position="366"/>
        <end position="599"/>
    </location>
</feature>
<dbReference type="PANTHER" id="PTHR43394">
    <property type="entry name" value="ATP-DEPENDENT PERMEASE MDL1, MITOCHONDRIAL"/>
    <property type="match status" value="1"/>
</dbReference>
<dbReference type="InterPro" id="IPR017871">
    <property type="entry name" value="ABC_transporter-like_CS"/>
</dbReference>
<keyword evidence="5 7" id="KW-1133">Transmembrane helix</keyword>
<dbReference type="AlphaFoldDB" id="A0A365XYR0"/>
<keyword evidence="6 7" id="KW-0472">Membrane</keyword>
<evidence type="ECO:0000259" key="8">
    <source>
        <dbReference type="PROSITE" id="PS50893"/>
    </source>
</evidence>
<evidence type="ECO:0000256" key="7">
    <source>
        <dbReference type="SAM" id="Phobius"/>
    </source>
</evidence>
<proteinExistence type="predicted"/>
<dbReference type="CDD" id="cd18552">
    <property type="entry name" value="ABC_6TM_MsbA_like"/>
    <property type="match status" value="1"/>
</dbReference>
<keyword evidence="4 10" id="KW-0067">ATP-binding</keyword>
<dbReference type="PROSITE" id="PS50929">
    <property type="entry name" value="ABC_TM1F"/>
    <property type="match status" value="1"/>
</dbReference>
<sequence length="614" mass="67566">MKTYFRLLAFARPINKFAIPYIICTLLSIIFSTLNLALLAPLLATIFSNVKGVPVKPTNWADIFAVFNYYTALVFNKYGAVQTLQFVCGCIVVSVLLGNLFRYFADKTMESLRIHTLLNLRRAVFNNVMNLHLGYFSNERKGDIISKIASDVQTVQYSVTGTLQVVFKEPVTLLTYLVMLFIISYKLTLASMLVIPVAGFIISKIVKKLKEHAVESHRTYGIMISYLDEALHGIRIIKAFNAVNFITDRFNNENLRYSKIVRAMSKRQQLASPVSETLGVIMVAGIVLYGGTLVLSNQGDLSAAAFIAYIALFSQIMRPAKAISASFTNIHSGVAAGERVLELIDEKPAITNAPDAVNITGFEKNIEFRDVNFAYGEKGILKNVNLTIPKGKTVALVGPSGGGKSTLMDLIPRFIQQQSGTILIDGRNLQSVTMESLRSMMGIVNQESILFNDSIFNNIAFGKPDASPADVEAAARIANAHEFIMGTADGYQTNIGDKGSRLSGGQRQRICIARAVLNNPPLMLLDEATSALDTESEKMVQDALNNLMKNRTSLVIAHRLSTIQNADLIVVLEGGQIVEQGSHLELLAHNGLYKKLIDMQTFSSNKEEAVNETR</sequence>
<dbReference type="InterPro" id="IPR039421">
    <property type="entry name" value="Type_1_exporter"/>
</dbReference>
<dbReference type="PROSITE" id="PS00211">
    <property type="entry name" value="ABC_TRANSPORTER_1"/>
    <property type="match status" value="1"/>
</dbReference>
<feature type="transmembrane region" description="Helical" evidence="7">
    <location>
        <begin position="21"/>
        <end position="47"/>
    </location>
</feature>
<dbReference type="SMART" id="SM00382">
    <property type="entry name" value="AAA"/>
    <property type="match status" value="1"/>
</dbReference>
<dbReference type="EMBL" id="QFFJ01000001">
    <property type="protein sequence ID" value="RBL91487.1"/>
    <property type="molecule type" value="Genomic_DNA"/>
</dbReference>
<dbReference type="SUPFAM" id="SSF90123">
    <property type="entry name" value="ABC transporter transmembrane region"/>
    <property type="match status" value="1"/>
</dbReference>
<dbReference type="Pfam" id="PF00005">
    <property type="entry name" value="ABC_tran"/>
    <property type="match status" value="1"/>
</dbReference>